<dbReference type="EMBL" id="BT024233">
    <property type="protein sequence ID" value="ABC86295.1"/>
    <property type="molecule type" value="mRNA"/>
</dbReference>
<reference evidence="7" key="3">
    <citation type="submission" date="2000-06" db="EMBL/GenBank/DDBJ databases">
        <title>D. melanogaster caspase, DREAM.</title>
        <authorList>
            <person name="Yoo S.J."/>
            <person name="Huh J.R."/>
            <person name="Hay B.A."/>
        </authorList>
    </citation>
    <scope>NUCLEOTIDE SEQUENCE</scope>
</reference>
<reference evidence="6 12" key="7">
    <citation type="journal article" date="2002" name="Genome Biol.">
        <title>The transposable elements of the Drosophila melanogaster euchromatin: a genomics perspective.</title>
        <authorList>
            <person name="Kaminker J.S."/>
            <person name="Bergman C.M."/>
            <person name="Kronmiller B."/>
            <person name="Carlson J."/>
            <person name="Svirskas R."/>
            <person name="Patel S."/>
            <person name="Frise E."/>
            <person name="Wheeler D.A."/>
            <person name="Lewis S.E."/>
            <person name="Rubin G.M."/>
            <person name="Ashburner M."/>
            <person name="Celniker S.E."/>
        </authorList>
    </citation>
    <scope>NUCLEOTIDE SEQUENCE [LARGE SCALE GENOMIC DNA]</scope>
    <source>
        <strain evidence="12">Berkeley</strain>
    </source>
</reference>
<dbReference type="RefSeq" id="NP_001260718.1">
    <property type="nucleotide sequence ID" value="NM_001273789.1"/>
</dbReference>
<dbReference type="GO" id="GO:0012501">
    <property type="term" value="P:programmed cell death"/>
    <property type="evidence" value="ECO:0000314"/>
    <property type="project" value="FlyBase"/>
</dbReference>
<dbReference type="Reactome" id="R-DME-6803207">
    <property type="pathway name" value="TP53 Regulates Transcription of Caspase Activators and Caspases"/>
</dbReference>
<proteinExistence type="evidence at protein level"/>
<dbReference type="KEGG" id="dme:Dmel_CG7863"/>
<evidence type="ECO:0000256" key="1">
    <source>
        <dbReference type="ARBA" id="ARBA00010134"/>
    </source>
</evidence>
<reference evidence="7" key="1">
    <citation type="journal article" date="2000" name="J. Cell Biol.">
        <title>Cell death regulation in Drosophila: conservation of mechanism and unique insights.</title>
        <authorList>
            <person name="Vernooy S.Y."/>
            <person name="Copeland J."/>
            <person name="Ghaboosi N."/>
            <person name="Griffin E.E."/>
            <person name="Yoo S.J."/>
            <person name="Hay B.A."/>
        </authorList>
    </citation>
    <scope>NUCLEOTIDE SEQUENCE</scope>
</reference>
<dbReference type="SMART" id="SM00115">
    <property type="entry name" value="CASc"/>
    <property type="match status" value="1"/>
</dbReference>
<dbReference type="Proteomes" id="UP000000803">
    <property type="component" value="Chromosome 2R"/>
</dbReference>
<dbReference type="SMR" id="Q7KHK9"/>
<dbReference type="GO" id="GO:0004197">
    <property type="term" value="F:cysteine-type endopeptidase activity"/>
    <property type="evidence" value="ECO:0000318"/>
    <property type="project" value="GO_Central"/>
</dbReference>
<evidence type="ECO:0000313" key="11">
    <source>
        <dbReference type="FlyBase" id="FBgn0033051"/>
    </source>
</evidence>
<reference evidence="6 12" key="9">
    <citation type="journal article" date="2005" name="PLoS Comput. Biol.">
        <title>Combined evidence annotation of transposable elements in genome sequences.</title>
        <authorList>
            <person name="Quesneville H."/>
            <person name="Bergman C.M."/>
            <person name="Andrieu O."/>
            <person name="Autard D."/>
            <person name="Nouaud D."/>
            <person name="Ashburner M."/>
            <person name="Anxolabehere D."/>
        </authorList>
    </citation>
    <scope>NUCLEOTIDE SEQUENCE [LARGE SCALE GENOMIC DNA]</scope>
    <source>
        <strain evidence="12">Berkeley</strain>
    </source>
</reference>
<dbReference type="PANTHER" id="PTHR10454">
    <property type="entry name" value="CASPASE"/>
    <property type="match status" value="1"/>
</dbReference>
<dbReference type="Reactome" id="R-DME-111459">
    <property type="pathway name" value="Activation of caspases through apoptosome-mediated cleavage"/>
</dbReference>
<dbReference type="GeneID" id="35528"/>
<dbReference type="PaxDb" id="7227-FBpp0085364"/>
<reference evidence="6" key="14">
    <citation type="journal article" date="2015" name="G3 (Bethesda)">
        <title>Gene Model Annotations for Drosophila melanogaster: Impact of High-Throughput Data.</title>
        <authorList>
            <consortium name="FlyBase Consortium"/>
            <person name="Matthews B.B."/>
            <person name="Dos Santos G."/>
            <person name="Crosby M.A."/>
            <person name="Emmert D.B."/>
            <person name="St Pierre S.E."/>
            <person name="Gramates L.S."/>
            <person name="Zhou P."/>
            <person name="Schroeder A.J."/>
            <person name="Falls K."/>
            <person name="Strelets V."/>
            <person name="Russo S.M."/>
            <person name="Gelbart W.M."/>
            <person name="null"/>
        </authorList>
    </citation>
    <scope>NUCLEOTIDE SEQUENCE</scope>
</reference>
<dbReference type="RefSeq" id="NP_610193.1">
    <property type="nucleotide sequence ID" value="NM_136349.3"/>
</dbReference>
<dbReference type="GO" id="GO:0045476">
    <property type="term" value="P:nurse cell apoptotic process"/>
    <property type="evidence" value="ECO:0000316"/>
    <property type="project" value="FlyBase"/>
</dbReference>
<reference evidence="6 12" key="5">
    <citation type="journal article" date="2002" name="Genome Biol.">
        <title>Finishing a whole-genome shotgun: release 3 of the Drosophila melanogaster euchromatic genome sequence.</title>
        <authorList>
            <person name="Celniker S.E."/>
            <person name="Wheeler D.A."/>
            <person name="Kronmiller B."/>
            <person name="Carlson J.W."/>
            <person name="Halpern A."/>
            <person name="Patel S."/>
            <person name="Adams M."/>
            <person name="Champe M."/>
            <person name="Dugan S.P."/>
            <person name="Frise E."/>
            <person name="Hodgson A."/>
            <person name="George R.A."/>
            <person name="Hoskins R.A."/>
            <person name="Laverty T."/>
            <person name="Muzny D.M."/>
            <person name="Nelson C.R."/>
            <person name="Pacleb J.M."/>
            <person name="Park S."/>
            <person name="Pfeiffer B.D."/>
            <person name="Richards S."/>
            <person name="Sodergren E.J."/>
            <person name="Svirskas R."/>
            <person name="Tabor P.E."/>
            <person name="Wan K."/>
            <person name="Stapleton M."/>
            <person name="Sutton G.G."/>
            <person name="Venter C."/>
            <person name="Weinstock G."/>
            <person name="Scherer S.E."/>
            <person name="Myers E.W."/>
            <person name="Gibbs R.A."/>
            <person name="Rubin G.M."/>
        </authorList>
    </citation>
    <scope>NUCLEOTIDE SEQUENCE [LARGE SCALE GENOMIC DNA]</scope>
    <source>
        <strain evidence="12">Berkeley</strain>
    </source>
</reference>
<dbReference type="IntAct" id="Q7KHK9">
    <property type="interactions" value="11"/>
</dbReference>
<dbReference type="Reactome" id="R-DME-198323">
    <property type="pathway name" value="AKT phosphorylates targets in the cytosol"/>
</dbReference>
<dbReference type="InterPro" id="IPR001309">
    <property type="entry name" value="Pept_C14_p20"/>
</dbReference>
<reference evidence="6 12" key="13">
    <citation type="journal article" date="2007" name="Science">
        <title>Sequence finishing and mapping of Drosophila melanogaster heterochromatin.</title>
        <authorList>
            <person name="Hoskins R.A."/>
            <person name="Carlson J.W."/>
            <person name="Kennedy C."/>
            <person name="Acevedo D."/>
            <person name="Evans-Holm M."/>
            <person name="Frise E."/>
            <person name="Wan K.H."/>
            <person name="Park S."/>
            <person name="Mendez-Lago M."/>
            <person name="Rossi F."/>
            <person name="Villasante A."/>
            <person name="Dimitri P."/>
            <person name="Karpen G.H."/>
            <person name="Celniker S.E."/>
        </authorList>
    </citation>
    <scope>NUCLEOTIDE SEQUENCE [LARGE SCALE GENOMIC DNA]</scope>
    <source>
        <strain evidence="12">Berkeley</strain>
    </source>
</reference>
<feature type="domain" description="Caspase family p10" evidence="4">
    <location>
        <begin position="451"/>
        <end position="525"/>
    </location>
</feature>
<dbReference type="Reactome" id="R-DME-9627069">
    <property type="pathway name" value="Regulation of the apoptosome activity"/>
</dbReference>
<evidence type="ECO:0000313" key="7">
    <source>
        <dbReference type="EMBL" id="AAF78092.1"/>
    </source>
</evidence>
<dbReference type="GO" id="GO:0046667">
    <property type="term" value="P:compound eye retinal cell programmed cell death"/>
    <property type="evidence" value="ECO:0000315"/>
    <property type="project" value="FlyBase"/>
</dbReference>
<dbReference type="HOGENOM" id="CLU_517074_0_0_1"/>
<dbReference type="OrthoDB" id="6114029at2759"/>
<dbReference type="CTD" id="35528"/>
<reference evidence="6 12" key="2">
    <citation type="journal article" date="2000" name="Science">
        <title>The genome sequence of Drosophila melanogaster.</title>
        <authorList>
            <person name="Adams M.D."/>
            <person name="Celniker S.E."/>
            <person name="Holt R.A."/>
            <person name="Evans C.A."/>
            <person name="Gocayne J.D."/>
            <person name="Amanatides P.G."/>
            <person name="Scherer S.E."/>
            <person name="Li P.W."/>
            <person name="Hoskins R.A."/>
            <person name="Galle R.F."/>
            <person name="George R.A."/>
            <person name="Lewis S.E."/>
            <person name="Richards S."/>
            <person name="Ashburner M."/>
            <person name="Henderson S.N."/>
            <person name="Sutton G.G."/>
            <person name="Wortman J.R."/>
            <person name="Yandell M.D."/>
            <person name="Zhang Q."/>
            <person name="Chen L.X."/>
            <person name="Brandon R.C."/>
            <person name="Rogers Y.H."/>
            <person name="Blazej R.G."/>
            <person name="Champe M."/>
            <person name="Pfeiffer B.D."/>
            <person name="Wan K.H."/>
            <person name="Doyle C."/>
            <person name="Baxter E.G."/>
            <person name="Helt G."/>
            <person name="Nelson C.R."/>
            <person name="Gabor G.L."/>
            <person name="Abril J.F."/>
            <person name="Agbayani A."/>
            <person name="An H.J."/>
            <person name="Andrews-Pfannkoch C."/>
            <person name="Baldwin D."/>
            <person name="Ballew R.M."/>
            <person name="Basu A."/>
            <person name="Baxendale J."/>
            <person name="Bayraktaroglu L."/>
            <person name="Beasley E.M."/>
            <person name="Beeson K.Y."/>
            <person name="Benos P.V."/>
            <person name="Berman B.P."/>
            <person name="Bhandari D."/>
            <person name="Bolshakov S."/>
            <person name="Borkova D."/>
            <person name="Botchan M.R."/>
            <person name="Bouck J."/>
            <person name="Brokstein P."/>
            <person name="Brottier P."/>
            <person name="Burtis K.C."/>
            <person name="Busam D.A."/>
            <person name="Butler H."/>
            <person name="Cadieu E."/>
            <person name="Center A."/>
            <person name="Chandra I."/>
            <person name="Cherry J.M."/>
            <person name="Cawley S."/>
            <person name="Dahlke C."/>
            <person name="Davenport L.B."/>
            <person name="Davies P."/>
            <person name="de Pablos B."/>
            <person name="Delcher A."/>
            <person name="Deng Z."/>
            <person name="Mays A.D."/>
            <person name="Dew I."/>
            <person name="Dietz S.M."/>
            <person name="Dodson K."/>
            <person name="Doup L.E."/>
            <person name="Downes M."/>
            <person name="Dugan-Rocha S."/>
            <person name="Dunkov B.C."/>
            <person name="Dunn P."/>
            <person name="Durbin K.J."/>
            <person name="Evangelista C.C."/>
            <person name="Ferraz C."/>
            <person name="Ferriera S."/>
            <person name="Fleischmann W."/>
            <person name="Fosler C."/>
            <person name="Gabrielian A.E."/>
            <person name="Garg N.S."/>
            <person name="Gelbart W.M."/>
            <person name="Glasser K."/>
            <person name="Glodek A."/>
            <person name="Gong F."/>
            <person name="Gorrell J.H."/>
            <person name="Gu Z."/>
            <person name="Guan P."/>
            <person name="Harris M."/>
            <person name="Harris N.L."/>
            <person name="Harvey D."/>
            <person name="Heiman T.J."/>
            <person name="Hernandez J.R."/>
            <person name="Houck J."/>
            <person name="Hostin D."/>
            <person name="Houston K.A."/>
            <person name="Howland T.J."/>
            <person name="Wei M.H."/>
            <person name="Ibegwam C."/>
            <person name="Jalali M."/>
            <person name="Kalush F."/>
            <person name="Karpen G.H."/>
            <person name="Ke Z."/>
            <person name="Kennison J.A."/>
            <person name="Ketchum K.A."/>
            <person name="Kimmel B.E."/>
            <person name="Kodira C.D."/>
            <person name="Kraft C."/>
            <person name="Kravitz S."/>
            <person name="Kulp D."/>
            <person name="Lai Z."/>
            <person name="Lasko P."/>
            <person name="Lei Y."/>
            <person name="Levitsky A.A."/>
            <person name="Li J."/>
            <person name="Li Z."/>
            <person name="Liang Y."/>
            <person name="Lin X."/>
            <person name="Liu X."/>
            <person name="Mattei B."/>
            <person name="McIntosh T.C."/>
            <person name="McLeod M.P."/>
            <person name="McPherson D."/>
            <person name="Merkulov G."/>
            <person name="Milshina N.V."/>
            <person name="Mobarry C."/>
            <person name="Morris J."/>
            <person name="Moshrefi A."/>
            <person name="Mount S.M."/>
            <person name="Moy M."/>
            <person name="Murphy B."/>
            <person name="Murphy L."/>
            <person name="Muzny D.M."/>
            <person name="Nelson D.L."/>
            <person name="Nelson D.R."/>
            <person name="Nelson K.A."/>
            <person name="Nixon K."/>
            <person name="Nusskern D.R."/>
            <person name="Pacleb J.M."/>
            <person name="Palazzolo M."/>
            <person name="Pittman G.S."/>
            <person name="Pan S."/>
            <person name="Pollard J."/>
            <person name="Puri V."/>
            <person name="Reese M.G."/>
            <person name="Reinert K."/>
            <person name="Remington K."/>
            <person name="Saunders R.D."/>
            <person name="Scheeler F."/>
            <person name="Shen H."/>
            <person name="Shue B.C."/>
            <person name="Siden-Kiamos I."/>
            <person name="Simpson M."/>
            <person name="Skupski M.P."/>
            <person name="Smith T."/>
            <person name="Spier E."/>
            <person name="Spradling A.C."/>
            <person name="Stapleton M."/>
            <person name="Strong R."/>
            <person name="Sun E."/>
            <person name="Svirskas R."/>
            <person name="Tector C."/>
            <person name="Turner R."/>
            <person name="Venter E."/>
            <person name="Wang A.H."/>
            <person name="Wang X."/>
            <person name="Wang Z.Y."/>
            <person name="Wassarman D.A."/>
            <person name="Weinstock G.M."/>
            <person name="Weissenbach J."/>
            <person name="Williams S.M."/>
            <person name="WoodageT"/>
            <person name="Worley K.C."/>
            <person name="Wu D."/>
            <person name="Yang S."/>
            <person name="Yao Q.A."/>
            <person name="Ye J."/>
            <person name="Yeh R.F."/>
            <person name="Zaveri J.S."/>
            <person name="Zhan M."/>
            <person name="Zhang G."/>
            <person name="Zhao Q."/>
            <person name="Zheng L."/>
            <person name="Zheng X.H."/>
            <person name="Zhong F.N."/>
            <person name="Zhong W."/>
            <person name="Zhou X."/>
            <person name="Zhu S."/>
            <person name="Zhu X."/>
            <person name="Smith H.O."/>
            <person name="Gibbs R.A."/>
            <person name="Myers E.W."/>
            <person name="Rubin G.M."/>
            <person name="Venter J.C."/>
        </authorList>
    </citation>
    <scope>NUCLEOTIDE SEQUENCE [LARGE SCALE GENOMIC DNA]</scope>
    <source>
        <strain evidence="12">Berkeley</strain>
    </source>
</reference>
<reference evidence="9" key="10">
    <citation type="submission" date="2006-01" db="EMBL/GenBank/DDBJ databases">
        <authorList>
            <person name="Stapleton M."/>
            <person name="Carlson J."/>
            <person name="Chavez C."/>
            <person name="Frise E."/>
            <person name="George R."/>
            <person name="Pacleb J."/>
            <person name="Park S."/>
            <person name="Wan K."/>
            <person name="Yu C."/>
            <person name="Celniker S."/>
        </authorList>
    </citation>
    <scope>NUCLEOTIDE SEQUENCE</scope>
    <source>
        <strain evidence="9">Berkeley</strain>
    </source>
</reference>
<feature type="compositionally biased region" description="Basic and acidic residues" evidence="3">
    <location>
        <begin position="1"/>
        <end position="12"/>
    </location>
</feature>
<reference evidence="6" key="11">
    <citation type="submission" date="2006-08" db="EMBL/GenBank/DDBJ databases">
        <authorList>
            <person name="Celniker S."/>
            <person name="Carlson J."/>
            <person name="Wan K."/>
            <person name="Frise E."/>
            <person name="Hoskins R."/>
            <person name="Park S."/>
            <person name="Svirskas R."/>
            <person name="Rubin G."/>
        </authorList>
    </citation>
    <scope>NUCLEOTIDE SEQUENCE</scope>
</reference>
<dbReference type="BioGRID-ORCS" id="35528">
    <property type="hits" value="0 hits in 1 CRISPR screen"/>
</dbReference>
<reference evidence="6" key="15">
    <citation type="journal article" date="2015" name="G3 (Bethesda)">
        <title>Gene Model Annotations for Drosophila melanogaster: The Rule-Benders.</title>
        <authorList>
            <consortium name="FlyBase Consortium"/>
            <person name="Crosby M.A."/>
            <person name="Gramates L.S."/>
            <person name="Dos Santos G."/>
            <person name="Matthews B.B."/>
            <person name="St Pierre S.E."/>
            <person name="Zhou P."/>
            <person name="Schroeder A.J."/>
            <person name="Falls K."/>
            <person name="Emmert D.B."/>
            <person name="Russo S.M."/>
            <person name="Gelbart W.M."/>
            <person name="null"/>
        </authorList>
    </citation>
    <scope>NUCLEOTIDE SEQUENCE</scope>
</reference>
<reference evidence="6 12" key="6">
    <citation type="journal article" date="2002" name="Genome Biol.">
        <title>Annotation of the Drosophila melanogaster euchromatic genome: a systematic review.</title>
        <authorList>
            <person name="Misra S."/>
            <person name="Crosby M.A."/>
            <person name="Mungall C.J."/>
            <person name="Matthews B.B."/>
            <person name="Campbell K.S."/>
            <person name="Hradecky P."/>
            <person name="Huang Y."/>
            <person name="Kaminker J.S."/>
            <person name="Millburn G.H."/>
            <person name="Prochnik S.E."/>
            <person name="Smith C.D."/>
            <person name="Tupy J.L."/>
            <person name="Whitfied E.J."/>
            <person name="Bayraktaroglu L."/>
            <person name="Berman B.P."/>
            <person name="Bettencourt B.R."/>
            <person name="Celniker S.E."/>
            <person name="de Grey A.D."/>
            <person name="Drysdale R.A."/>
            <person name="Harris N.L."/>
            <person name="Richter J."/>
            <person name="Russo S."/>
            <person name="Schroeder A.J."/>
            <person name="Shu S.Q."/>
            <person name="Stapleton M."/>
            <person name="Yamada C."/>
            <person name="Ashburner M."/>
            <person name="Gelbart W.M."/>
            <person name="Rubin G.M."/>
            <person name="Lewis S.E."/>
        </authorList>
    </citation>
    <scope>GENOME REANNOTATION</scope>
    <source>
        <strain evidence="12">Berkeley</strain>
    </source>
</reference>
<dbReference type="MEROPS" id="C14.023"/>
<dbReference type="InterPro" id="IPR002398">
    <property type="entry name" value="Pept_C14"/>
</dbReference>
<organism evidence="7">
    <name type="scientific">Drosophila melanogaster</name>
    <name type="common">Fruit fly</name>
    <dbReference type="NCBI Taxonomy" id="7227"/>
    <lineage>
        <taxon>Eukaryota</taxon>
        <taxon>Metazoa</taxon>
        <taxon>Ecdysozoa</taxon>
        <taxon>Arthropoda</taxon>
        <taxon>Hexapoda</taxon>
        <taxon>Insecta</taxon>
        <taxon>Pterygota</taxon>
        <taxon>Neoptera</taxon>
        <taxon>Endopterygota</taxon>
        <taxon>Diptera</taxon>
        <taxon>Brachycera</taxon>
        <taxon>Muscomorpha</taxon>
        <taxon>Ephydroidea</taxon>
        <taxon>Drosophilidae</taxon>
        <taxon>Drosophila</taxon>
        <taxon>Sophophora</taxon>
    </lineage>
</organism>
<dbReference type="GO" id="GO:0005737">
    <property type="term" value="C:cytoplasm"/>
    <property type="evidence" value="ECO:0000314"/>
    <property type="project" value="FlyBase"/>
</dbReference>
<dbReference type="EMBL" id="AF242735">
    <property type="protein sequence ID" value="AAF78902.1"/>
    <property type="molecule type" value="mRNA"/>
</dbReference>
<feature type="region of interest" description="Disordered" evidence="3">
    <location>
        <begin position="1"/>
        <end position="44"/>
    </location>
</feature>
<dbReference type="FunFam" id="3.40.50.1460:FF:000027">
    <property type="entry name" value="GM16490"/>
    <property type="match status" value="1"/>
</dbReference>
<dbReference type="GO" id="GO:0043525">
    <property type="term" value="P:positive regulation of neuron apoptotic process"/>
    <property type="evidence" value="ECO:0000318"/>
    <property type="project" value="GO_Central"/>
</dbReference>
<feature type="compositionally biased region" description="Low complexity" evidence="3">
    <location>
        <begin position="210"/>
        <end position="253"/>
    </location>
</feature>
<dbReference type="PROSITE" id="PS50208">
    <property type="entry name" value="CASPASE_P20"/>
    <property type="match status" value="1"/>
</dbReference>
<evidence type="ECO:0007829" key="13">
    <source>
        <dbReference type="PeptideAtlas" id="Q7KHK9"/>
    </source>
</evidence>
<dbReference type="EMBL" id="AE013599">
    <property type="protein sequence ID" value="AAF57292.2"/>
    <property type="molecule type" value="Genomic_DNA"/>
</dbReference>
<evidence type="ECO:0000313" key="10">
    <source>
        <dbReference type="EMBL" id="AGB93252.1"/>
    </source>
</evidence>
<dbReference type="PANTHER" id="PTHR10454:SF232">
    <property type="entry name" value="AT03047P-RELATED"/>
    <property type="match status" value="1"/>
</dbReference>
<dbReference type="EMBL" id="AE013599">
    <property type="protein sequence ID" value="AGB93252.1"/>
    <property type="molecule type" value="Genomic_DNA"/>
</dbReference>
<dbReference type="InterPro" id="IPR029030">
    <property type="entry name" value="Caspase-like_dom_sf"/>
</dbReference>
<dbReference type="AlphaFoldDB" id="Q7KHK9"/>
<name>Q7KHK9_DROME</name>
<reference evidence="6" key="18">
    <citation type="submission" date="2020-05" db="EMBL/GenBank/DDBJ databases">
        <title>Drosophila melanogaster release 4 sequence.</title>
        <authorList>
            <consortium name="Berkeley Drosophila Genome Project"/>
            <person name="Celniker S."/>
            <person name="Carlson J."/>
            <person name="Wan K."/>
            <person name="Pfeiffer B."/>
            <person name="Frise E."/>
            <person name="George R."/>
            <person name="Hoskins R."/>
            <person name="Stapleton M."/>
            <person name="Pacleb J."/>
            <person name="Park S."/>
            <person name="Svirskas R."/>
            <person name="Smith E."/>
            <person name="Yu C."/>
            <person name="Rubin G."/>
        </authorList>
    </citation>
    <scope>NUCLEOTIDE SEQUENCE</scope>
</reference>
<protein>
    <submittedName>
        <fullName evidence="7">DREAM</fullName>
    </submittedName>
    <submittedName>
        <fullName evidence="9">LD13366p</fullName>
    </submittedName>
    <submittedName>
        <fullName evidence="8">STRICA</fullName>
    </submittedName>
    <submittedName>
        <fullName evidence="6">Ser/Thr-rich caspase, isoform A</fullName>
        <ecNumber evidence="6 10">3.4.22.-</ecNumber>
    </submittedName>
    <submittedName>
        <fullName evidence="10">Ser/Thr-rich caspase, isoform B</fullName>
    </submittedName>
</protein>
<dbReference type="SUPFAM" id="SSF52129">
    <property type="entry name" value="Caspase-like"/>
    <property type="match status" value="1"/>
</dbReference>
<dbReference type="FunCoup" id="Q7KHK9">
    <property type="interactions" value="17"/>
</dbReference>
<dbReference type="Gene3D" id="3.40.50.1460">
    <property type="match status" value="1"/>
</dbReference>
<dbReference type="STRING" id="7227.FBpp0307275"/>
<dbReference type="GO" id="GO:0035070">
    <property type="term" value="P:salivary gland histolysis"/>
    <property type="evidence" value="ECO:0000315"/>
    <property type="project" value="FlyBase"/>
</dbReference>
<dbReference type="InterPro" id="IPR015917">
    <property type="entry name" value="Pept_C14A"/>
</dbReference>
<dbReference type="PRINTS" id="PR00376">
    <property type="entry name" value="IL1BCENZYME"/>
</dbReference>
<dbReference type="eggNOG" id="KOG3573">
    <property type="taxonomic scope" value="Eukaryota"/>
</dbReference>
<dbReference type="EC" id="3.4.22.-" evidence="6 10"/>
<evidence type="ECO:0000259" key="4">
    <source>
        <dbReference type="PROSITE" id="PS50207"/>
    </source>
</evidence>
<reference evidence="6 12" key="12">
    <citation type="journal article" date="2007" name="Science">
        <title>The Release 5.1 annotation of Drosophila melanogaster heterochromatin.</title>
        <authorList>
            <person name="Smith C.D."/>
            <person name="Shu S."/>
            <person name="Mungall C.J."/>
            <person name="Karpen G.H."/>
        </authorList>
    </citation>
    <scope>NUCLEOTIDE SEQUENCE [LARGE SCALE GENOMIC DNA]</scope>
    <source>
        <strain evidence="12">Berkeley</strain>
    </source>
</reference>
<dbReference type="GO" id="GO:0006508">
    <property type="term" value="P:proteolysis"/>
    <property type="evidence" value="ECO:0007669"/>
    <property type="project" value="InterPro"/>
</dbReference>
<dbReference type="UCSC" id="CG7863-RA">
    <property type="organism name" value="d. melanogaster"/>
</dbReference>
<dbReference type="InterPro" id="IPR002138">
    <property type="entry name" value="Pept_C14_p10"/>
</dbReference>
<dbReference type="DNASU" id="35528"/>
<comment type="similarity">
    <text evidence="1 2">Belongs to the peptidase C14A family.</text>
</comment>
<dbReference type="Bgee" id="FBgn0033051">
    <property type="expression patterns" value="Expressed in saliva-secreting gland and 55 other cell types or tissues"/>
</dbReference>
<accession>Q7KHK9</accession>
<reference evidence="8" key="4">
    <citation type="journal article" date="2001" name="Cell Death Differ.">
        <title>STRICA, a novel Drosophila melanogaster caspase with an unusual serine/threonine-rich prodomain, interacts with DIAP1 and DIAP2.</title>
        <authorList>
            <person name="Doumanis J."/>
            <person name="Quinn L."/>
            <person name="Richardson H."/>
            <person name="Kumar S."/>
        </authorList>
    </citation>
    <scope>NUCLEOTIDE SEQUENCE</scope>
</reference>
<dbReference type="Reactome" id="R-DME-111458">
    <property type="pathway name" value="Formation of apoptosome"/>
</dbReference>
<dbReference type="InterPro" id="IPR011600">
    <property type="entry name" value="Pept_C14_caspase"/>
</dbReference>
<feature type="domain" description="Caspase family p20" evidence="5">
    <location>
        <begin position="317"/>
        <end position="433"/>
    </location>
</feature>
<dbReference type="Pfam" id="PF00656">
    <property type="entry name" value="Peptidase_C14"/>
    <property type="match status" value="1"/>
</dbReference>
<dbReference type="EMBL" id="AF275814">
    <property type="protein sequence ID" value="AAF78092.1"/>
    <property type="molecule type" value="mRNA"/>
</dbReference>
<keyword evidence="6" id="KW-0378">Hydrolase</keyword>
<reference evidence="6" key="17">
    <citation type="submission" date="2020-04" db="EMBL/GenBank/DDBJ databases">
        <authorList>
            <consortium name="FlyBase"/>
        </authorList>
    </citation>
    <scope>NUCLEOTIDE SEQUENCE</scope>
</reference>
<evidence type="ECO:0000313" key="8">
    <source>
        <dbReference type="EMBL" id="AAF78902.1"/>
    </source>
</evidence>
<evidence type="ECO:0000259" key="5">
    <source>
        <dbReference type="PROSITE" id="PS50208"/>
    </source>
</evidence>
<dbReference type="OMA" id="FMSTRQT"/>
<feature type="compositionally biased region" description="Polar residues" evidence="3">
    <location>
        <begin position="121"/>
        <end position="149"/>
    </location>
</feature>
<reference evidence="6" key="16">
    <citation type="journal article" date="2015" name="Genome Res.">
        <title>The Release 6 reference sequence of the Drosophila melanogaster genome.</title>
        <authorList>
            <person name="Hoskins R.A."/>
            <person name="Carlson J.W."/>
            <person name="Wan K.H."/>
            <person name="Park S."/>
            <person name="Mendez I."/>
            <person name="Galle S.E."/>
            <person name="Booth B.W."/>
            <person name="Pfeiffer B.D."/>
            <person name="George R.A."/>
            <person name="Svirskas R."/>
            <person name="Krzywinski M."/>
            <person name="Schein J."/>
            <person name="Accardo M.C."/>
            <person name="Damia E."/>
            <person name="Messina G."/>
            <person name="Mendez-Lago M."/>
            <person name="de Pablos B."/>
            <person name="Demakova O.V."/>
            <person name="Andreyeva E.N."/>
            <person name="Boldyreva L.V."/>
            <person name="Marra M."/>
            <person name="Carvalho A.B."/>
            <person name="Dimitri P."/>
            <person name="Villasante A."/>
            <person name="Zhimulev I.F."/>
            <person name="Rubin G.M."/>
            <person name="Karpen G.H."/>
            <person name="Celniker S.E."/>
        </authorList>
    </citation>
    <scope>NUCLEOTIDE SEQUENCE</scope>
</reference>
<dbReference type="FlyBase" id="FBgn0033051">
    <property type="gene designation" value="Strica"/>
</dbReference>
<feature type="compositionally biased region" description="Low complexity" evidence="3">
    <location>
        <begin position="103"/>
        <end position="119"/>
    </location>
</feature>
<sequence length="527" mass="57449">MGWWSKKSETDRSQPSQELVAQDPRTRVQTTSAATETTNTAVQNSTITDNNKQTVTFLTTRQTVTHTQRALITETTTRRTPSQAELEALFAKIKMGGEGPIGSTTTTTTTTSSRSRPPSLNGVSFRSTQPFKATASNAGKRSSTLVKTEQTTVTQKNGRTVTQHLETHRVDLKGSRPKATWASFASTANSSTSSYVSPYRQKPSMAITCTSPNIKTPKTTSSTSSSSASSITSPPKPSSSVSSISSIFKSAPKQVDKPLSSTATPKPFISLGSSGGTKPKVTAVAQSQDAQGTISTSLGISKSSLTKNKLKPARVYIFNHERFDNKNEFRKGSAQDVKVLRATFEQLKCKVEVITDATLVTIKKTVRMLQTKDFEDKSALVLVILSHGTRHDQIAAKDDDYSLDDDVVFPILRNRTLKDKPKLIFVQACKGDCQLGGFMTDAAQPNGSPNEILKCYSTYEGFVSFRTEDGTPFIQTLCEALNRSGKTSDIDTIMMNVRQVVKMQSKDRQIPSVTSTLTSKYVFGDYI</sequence>
<evidence type="ECO:0000313" key="6">
    <source>
        <dbReference type="EMBL" id="AAF57292.2"/>
    </source>
</evidence>
<evidence type="ECO:0000313" key="9">
    <source>
        <dbReference type="EMBL" id="ABC86295.1"/>
    </source>
</evidence>
<keyword evidence="12" id="KW-1185">Reference proteome</keyword>
<feature type="region of interest" description="Disordered" evidence="3">
    <location>
        <begin position="96"/>
        <end position="149"/>
    </location>
</feature>
<evidence type="ECO:0000256" key="2">
    <source>
        <dbReference type="RuleBase" id="RU003971"/>
    </source>
</evidence>
<evidence type="ECO:0000313" key="12">
    <source>
        <dbReference type="Proteomes" id="UP000000803"/>
    </source>
</evidence>
<dbReference type="GO" id="GO:0006915">
    <property type="term" value="P:apoptotic process"/>
    <property type="evidence" value="ECO:0000318"/>
    <property type="project" value="GO_Central"/>
</dbReference>
<dbReference type="VEuPathDB" id="VectorBase:FBgn0033051"/>
<gene>
    <name evidence="6 11" type="primary">Strica</name>
    <name evidence="6" type="synonym">Dmel\CG7863</name>
    <name evidence="6" type="synonym">DREAM</name>
    <name evidence="6" type="synonym">Dream</name>
    <name evidence="11" type="synonym">dream</name>
    <name evidence="6" type="synonym">Dream/Strica</name>
    <name evidence="6" type="synonym">STRICA</name>
    <name evidence="6" type="synonym">strica</name>
    <name evidence="6" type="synonym">STRICA/DREAM</name>
    <name evidence="6" type="synonym">Strica/Dream</name>
    <name evidence="6 11" type="ORF">CG7863</name>
    <name evidence="6" type="ORF">Dmel_CG7863</name>
</gene>
<feature type="compositionally biased region" description="Low complexity" evidence="3">
    <location>
        <begin position="27"/>
        <end position="41"/>
    </location>
</feature>
<keyword evidence="13" id="KW-1267">Proteomics identification</keyword>
<dbReference type="PROSITE" id="PS50207">
    <property type="entry name" value="CASPASE_P10"/>
    <property type="match status" value="1"/>
</dbReference>
<evidence type="ECO:0000256" key="3">
    <source>
        <dbReference type="SAM" id="MobiDB-lite"/>
    </source>
</evidence>
<dbReference type="AGR" id="FB:FBgn0033051"/>
<reference evidence="6 12" key="8">
    <citation type="journal article" date="2002" name="Genome Biol.">
        <title>Heterochromatic sequences in a Drosophila whole-genome shotgun assembly.</title>
        <authorList>
            <person name="Hoskins R.A."/>
            <person name="Smith C.D."/>
            <person name="Carlson J.W."/>
            <person name="Carvalho A.B."/>
            <person name="Halpern A."/>
            <person name="Kaminker J.S."/>
            <person name="Kennedy C."/>
            <person name="Mungall C.J."/>
            <person name="Sullivan B.A."/>
            <person name="Sutton G.G."/>
            <person name="Yasuhara J.C."/>
            <person name="Wakimoto B.T."/>
            <person name="Myers E.W."/>
            <person name="Celniker S.E."/>
            <person name="Rubin G.M."/>
            <person name="Karpen G.H."/>
        </authorList>
    </citation>
    <scope>NUCLEOTIDE SEQUENCE [LARGE SCALE GENOMIC DNA]</scope>
    <source>
        <strain evidence="12">Berkeley</strain>
    </source>
</reference>
<feature type="region of interest" description="Disordered" evidence="3">
    <location>
        <begin position="207"/>
        <end position="279"/>
    </location>
</feature>
<dbReference type="Reactome" id="R-DME-5357905">
    <property type="pathway name" value="Regulation of TNFR1 signaling"/>
</dbReference>